<protein>
    <recommendedName>
        <fullName evidence="2 9">DNA mismatch repair protein MutS</fullName>
    </recommendedName>
</protein>
<evidence type="ECO:0000256" key="8">
    <source>
        <dbReference type="ARBA" id="ARBA00024647"/>
    </source>
</evidence>
<organism evidence="12 13">
    <name type="scientific">Muricomes intestini</name>
    <dbReference type="NCBI Taxonomy" id="1796634"/>
    <lineage>
        <taxon>Bacteria</taxon>
        <taxon>Bacillati</taxon>
        <taxon>Bacillota</taxon>
        <taxon>Clostridia</taxon>
        <taxon>Lachnospirales</taxon>
        <taxon>Lachnospiraceae</taxon>
        <taxon>Muricomes</taxon>
    </lineage>
</organism>
<reference evidence="12 13" key="1">
    <citation type="submission" date="2019-03" db="EMBL/GenBank/DDBJ databases">
        <title>Genomic Encyclopedia of Type Strains, Phase IV (KMG-IV): sequencing the most valuable type-strain genomes for metagenomic binning, comparative biology and taxonomic classification.</title>
        <authorList>
            <person name="Goeker M."/>
        </authorList>
    </citation>
    <scope>NUCLEOTIDE SEQUENCE [LARGE SCALE GENOMIC DNA]</scope>
    <source>
        <strain evidence="12 13">DSM 29489</strain>
    </source>
</reference>
<comment type="function">
    <text evidence="8 9">This protein is involved in the repair of mismatches in DNA. It is possible that it carries out the mismatch recognition step. This protein has a weak ATPase activity.</text>
</comment>
<dbReference type="FunFam" id="1.10.1420.10:FF:000001">
    <property type="entry name" value="DNA mismatch repair protein MutS"/>
    <property type="match status" value="1"/>
</dbReference>
<evidence type="ECO:0000256" key="4">
    <source>
        <dbReference type="ARBA" id="ARBA00022763"/>
    </source>
</evidence>
<dbReference type="PANTHER" id="PTHR11361:SF34">
    <property type="entry name" value="DNA MISMATCH REPAIR PROTEIN MSH1, MITOCHONDRIAL"/>
    <property type="match status" value="1"/>
</dbReference>
<evidence type="ECO:0000256" key="6">
    <source>
        <dbReference type="ARBA" id="ARBA00023125"/>
    </source>
</evidence>
<dbReference type="InterPro" id="IPR036678">
    <property type="entry name" value="MutS_con_dom_sf"/>
</dbReference>
<dbReference type="InterPro" id="IPR027417">
    <property type="entry name" value="P-loop_NTPase"/>
</dbReference>
<dbReference type="Gene3D" id="1.10.1420.10">
    <property type="match status" value="2"/>
</dbReference>
<dbReference type="SMART" id="SM00534">
    <property type="entry name" value="MUTSac"/>
    <property type="match status" value="1"/>
</dbReference>
<feature type="binding site" evidence="9">
    <location>
        <begin position="620"/>
        <end position="627"/>
    </location>
    <ligand>
        <name>ATP</name>
        <dbReference type="ChEBI" id="CHEBI:30616"/>
    </ligand>
</feature>
<dbReference type="GO" id="GO:0140664">
    <property type="term" value="F:ATP-dependent DNA damage sensor activity"/>
    <property type="evidence" value="ECO:0007669"/>
    <property type="project" value="InterPro"/>
</dbReference>
<dbReference type="GO" id="GO:0030983">
    <property type="term" value="F:mismatched DNA binding"/>
    <property type="evidence" value="ECO:0007669"/>
    <property type="project" value="InterPro"/>
</dbReference>
<dbReference type="Gene3D" id="3.40.1170.10">
    <property type="entry name" value="DNA repair protein MutS, domain I"/>
    <property type="match status" value="1"/>
</dbReference>
<dbReference type="Gene3D" id="3.30.420.110">
    <property type="entry name" value="MutS, connector domain"/>
    <property type="match status" value="1"/>
</dbReference>
<feature type="domain" description="DNA mismatch repair proteins mutS family" evidence="11">
    <location>
        <begin position="694"/>
        <end position="710"/>
    </location>
</feature>
<dbReference type="RefSeq" id="WP_330571842.1">
    <property type="nucleotide sequence ID" value="NZ_DAIPCY010000001.1"/>
</dbReference>
<dbReference type="SUPFAM" id="SSF53150">
    <property type="entry name" value="DNA repair protein MutS, domain II"/>
    <property type="match status" value="1"/>
</dbReference>
<keyword evidence="5 9" id="KW-0067">ATP-binding</keyword>
<dbReference type="PANTHER" id="PTHR11361">
    <property type="entry name" value="DNA MISMATCH REPAIR PROTEIN MUTS FAMILY MEMBER"/>
    <property type="match status" value="1"/>
</dbReference>
<dbReference type="AlphaFoldDB" id="A0A4R3KI80"/>
<keyword evidence="6 9" id="KW-0238">DNA-binding</keyword>
<dbReference type="Pfam" id="PF00488">
    <property type="entry name" value="MutS_V"/>
    <property type="match status" value="1"/>
</dbReference>
<dbReference type="SUPFAM" id="SSF55271">
    <property type="entry name" value="DNA repair protein MutS, domain I"/>
    <property type="match status" value="1"/>
</dbReference>
<accession>A0A4R3KI80</accession>
<dbReference type="SMART" id="SM00533">
    <property type="entry name" value="MUTSd"/>
    <property type="match status" value="1"/>
</dbReference>
<name>A0A4R3KI80_9FIRM</name>
<dbReference type="InterPro" id="IPR017261">
    <property type="entry name" value="DNA_mismatch_repair_MutS/MSH"/>
</dbReference>
<dbReference type="Pfam" id="PF05190">
    <property type="entry name" value="MutS_IV"/>
    <property type="match status" value="1"/>
</dbReference>
<evidence type="ECO:0000256" key="10">
    <source>
        <dbReference type="RuleBase" id="RU003756"/>
    </source>
</evidence>
<keyword evidence="4 9" id="KW-0227">DNA damage</keyword>
<dbReference type="GO" id="GO:0005829">
    <property type="term" value="C:cytosol"/>
    <property type="evidence" value="ECO:0007669"/>
    <property type="project" value="TreeGrafter"/>
</dbReference>
<dbReference type="Pfam" id="PF01624">
    <property type="entry name" value="MutS_I"/>
    <property type="match status" value="1"/>
</dbReference>
<comment type="similarity">
    <text evidence="1 9 10">Belongs to the DNA mismatch repair MutS family.</text>
</comment>
<dbReference type="EMBL" id="SLZZ01000001">
    <property type="protein sequence ID" value="TCS82869.1"/>
    <property type="molecule type" value="Genomic_DNA"/>
</dbReference>
<dbReference type="InterPro" id="IPR007861">
    <property type="entry name" value="DNA_mismatch_repair_MutS_clamp"/>
</dbReference>
<evidence type="ECO:0000256" key="9">
    <source>
        <dbReference type="HAMAP-Rule" id="MF_00096"/>
    </source>
</evidence>
<dbReference type="InterPro" id="IPR005748">
    <property type="entry name" value="DNA_mismatch_repair_MutS"/>
</dbReference>
<dbReference type="GO" id="GO:0006298">
    <property type="term" value="P:mismatch repair"/>
    <property type="evidence" value="ECO:0007669"/>
    <property type="project" value="UniProtKB-UniRule"/>
</dbReference>
<dbReference type="InterPro" id="IPR007695">
    <property type="entry name" value="DNA_mismatch_repair_MutS-lik_N"/>
</dbReference>
<evidence type="ECO:0000313" key="12">
    <source>
        <dbReference type="EMBL" id="TCS82869.1"/>
    </source>
</evidence>
<dbReference type="Pfam" id="PF05188">
    <property type="entry name" value="MutS_II"/>
    <property type="match status" value="1"/>
</dbReference>
<sequence>MAELTPMMQQYTETKSQYPDCILFYRLGDFYEMFFEDALTASKELEITLTGKNCGLEERAPMCGVPYHAVDSYLNKLVTKGYKVAICEQMEDPKLAKGLVKRDVVRIVTPGTNLAAQALDEAKNNYLMCIVYIADRYGLSIADVTTGDYFVTELPDSTKLLDEIYKFMPSEIICNESCYMSGMNLDDLRDRLGIAIYSLDSWYFDDAICREKLLEHFHVSTLAGLGLQDFDSGVISAGALMQYLLETQKNNLSQLTHITPYVTGKYMMLDSSTRRNLELTETLREKQKRGSLLWVLDKSKTAMGARTLRKYVEQPLIEVQEIQKRLDAVEELKNEAISREEIREYLAPIYDLERLVTRITYGSANPRDLTAFRSSLEMLPPIRYILEDMHSQLLSEIREDMDTLEDLCTLIKEAITDDPPLAMKEGGIIRDGYSEEADKLRRAKSDGKEWIARLEEEEREKTGIKNLKVKYNKVFGYYLEVTNSYKDMVPDYYTRKQTLANAERYITPELKELEDTILGAEDKLYALEYELYSAVRDTVAGEVARIQKTAKAVAALDVFTSLALVAERGNYVRPEINQKGVINIKDGRHPVVEKMIPNDMFISNDTYLDDKKQRISIITGPNMAGKSTYMRQVALIVLMAQLGSFVPAAAADIGLVDRIFTRVGASDDLASGQSTFMVEMTEVANILRNATNKSLLILDEIGRGTSTFDGLSIAWAVVEYISDTHLLGAKTLFATHYHELTELEGKIQNVNNYCIAVKEKGEDIVFLRKIVKGGADKSYGIQVAKLAGVPDIVTTRAKEIVEELSNEDITARVSEIAAKEHETKKQTKAKKYDEVDIAQISLFDTVKDDDVLEELKTIDVGNLTPVDALNTIYRLQNKLKNRW</sequence>
<evidence type="ECO:0000256" key="7">
    <source>
        <dbReference type="ARBA" id="ARBA00023204"/>
    </source>
</evidence>
<keyword evidence="3 9" id="KW-0547">Nucleotide-binding</keyword>
<dbReference type="PIRSF" id="PIRSF037677">
    <property type="entry name" value="DNA_mis_repair_Msh6"/>
    <property type="match status" value="1"/>
</dbReference>
<gene>
    <name evidence="9" type="primary">mutS</name>
    <name evidence="12" type="ORF">EDD59_101281</name>
</gene>
<dbReference type="InterPro" id="IPR045076">
    <property type="entry name" value="MutS"/>
</dbReference>
<evidence type="ECO:0000256" key="5">
    <source>
        <dbReference type="ARBA" id="ARBA00022840"/>
    </source>
</evidence>
<dbReference type="InterPro" id="IPR007696">
    <property type="entry name" value="DNA_mismatch_repair_MutS_core"/>
</dbReference>
<dbReference type="SUPFAM" id="SSF52540">
    <property type="entry name" value="P-loop containing nucleoside triphosphate hydrolases"/>
    <property type="match status" value="1"/>
</dbReference>
<dbReference type="Proteomes" id="UP000295726">
    <property type="component" value="Unassembled WGS sequence"/>
</dbReference>
<dbReference type="NCBIfam" id="NF003810">
    <property type="entry name" value="PRK05399.1"/>
    <property type="match status" value="1"/>
</dbReference>
<dbReference type="NCBIfam" id="TIGR01070">
    <property type="entry name" value="mutS1"/>
    <property type="match status" value="1"/>
</dbReference>
<dbReference type="InterPro" id="IPR016151">
    <property type="entry name" value="DNA_mismatch_repair_MutS_N"/>
</dbReference>
<dbReference type="Gene3D" id="3.40.50.300">
    <property type="entry name" value="P-loop containing nucleotide triphosphate hydrolases"/>
    <property type="match status" value="1"/>
</dbReference>
<evidence type="ECO:0000259" key="11">
    <source>
        <dbReference type="PROSITE" id="PS00486"/>
    </source>
</evidence>
<evidence type="ECO:0000313" key="13">
    <source>
        <dbReference type="Proteomes" id="UP000295726"/>
    </source>
</evidence>
<dbReference type="PROSITE" id="PS00486">
    <property type="entry name" value="DNA_MISMATCH_REPAIR_2"/>
    <property type="match status" value="1"/>
</dbReference>
<dbReference type="CDD" id="cd03284">
    <property type="entry name" value="ABC_MutS1"/>
    <property type="match status" value="1"/>
</dbReference>
<comment type="caution">
    <text evidence="12">The sequence shown here is derived from an EMBL/GenBank/DDBJ whole genome shotgun (WGS) entry which is preliminary data.</text>
</comment>
<evidence type="ECO:0000256" key="3">
    <source>
        <dbReference type="ARBA" id="ARBA00022741"/>
    </source>
</evidence>
<dbReference type="FunFam" id="3.40.1170.10:FF:000001">
    <property type="entry name" value="DNA mismatch repair protein MutS"/>
    <property type="match status" value="1"/>
</dbReference>
<dbReference type="SUPFAM" id="SSF48334">
    <property type="entry name" value="DNA repair protein MutS, domain III"/>
    <property type="match status" value="1"/>
</dbReference>
<dbReference type="HAMAP" id="MF_00096">
    <property type="entry name" value="MutS"/>
    <property type="match status" value="1"/>
</dbReference>
<dbReference type="Pfam" id="PF05192">
    <property type="entry name" value="MutS_III"/>
    <property type="match status" value="1"/>
</dbReference>
<evidence type="ECO:0000256" key="2">
    <source>
        <dbReference type="ARBA" id="ARBA00021982"/>
    </source>
</evidence>
<dbReference type="InterPro" id="IPR000432">
    <property type="entry name" value="DNA_mismatch_repair_MutS_C"/>
</dbReference>
<proteinExistence type="inferred from homology"/>
<dbReference type="GO" id="GO:0005524">
    <property type="term" value="F:ATP binding"/>
    <property type="evidence" value="ECO:0007669"/>
    <property type="project" value="UniProtKB-UniRule"/>
</dbReference>
<keyword evidence="7 9" id="KW-0234">DNA repair</keyword>
<keyword evidence="13" id="KW-1185">Reference proteome</keyword>
<dbReference type="InterPro" id="IPR007860">
    <property type="entry name" value="DNA_mmatch_repair_MutS_con_dom"/>
</dbReference>
<dbReference type="GO" id="GO:0003684">
    <property type="term" value="F:damaged DNA binding"/>
    <property type="evidence" value="ECO:0007669"/>
    <property type="project" value="UniProtKB-UniRule"/>
</dbReference>
<dbReference type="FunFam" id="3.40.50.300:FF:001579">
    <property type="entry name" value="DNA mismatch repair protein MutS"/>
    <property type="match status" value="1"/>
</dbReference>
<dbReference type="InterPro" id="IPR036187">
    <property type="entry name" value="DNA_mismatch_repair_MutS_sf"/>
</dbReference>
<evidence type="ECO:0000256" key="1">
    <source>
        <dbReference type="ARBA" id="ARBA00006271"/>
    </source>
</evidence>